<keyword evidence="3" id="KW-1185">Reference proteome</keyword>
<accession>A0A9P5X4U7</accession>
<dbReference type="AlphaFoldDB" id="A0A9P5X4U7"/>
<evidence type="ECO:0000313" key="2">
    <source>
        <dbReference type="EMBL" id="KAF9443411.1"/>
    </source>
</evidence>
<evidence type="ECO:0000313" key="3">
    <source>
        <dbReference type="Proteomes" id="UP000807342"/>
    </source>
</evidence>
<proteinExistence type="predicted"/>
<organism evidence="2 3">
    <name type="scientific">Macrolepiota fuliginosa MF-IS2</name>
    <dbReference type="NCBI Taxonomy" id="1400762"/>
    <lineage>
        <taxon>Eukaryota</taxon>
        <taxon>Fungi</taxon>
        <taxon>Dikarya</taxon>
        <taxon>Basidiomycota</taxon>
        <taxon>Agaricomycotina</taxon>
        <taxon>Agaricomycetes</taxon>
        <taxon>Agaricomycetidae</taxon>
        <taxon>Agaricales</taxon>
        <taxon>Agaricineae</taxon>
        <taxon>Agaricaceae</taxon>
        <taxon>Macrolepiota</taxon>
    </lineage>
</organism>
<sequence length="149" mass="16567">MWWISLCKPITFKQGKTDQKTFYDLTDIPGTIAGMSGLMSIVVQVLHHHEIDMIILTVAFGTTVLFSMFVILLPCIRKCSSGAQVPYSTWLATGLGRYTILFIFITAFYGDLALGMVADNLIGRPTGKLASLSWIYFAAKRLILFLGCF</sequence>
<name>A0A9P5X4U7_9AGAR</name>
<feature type="transmembrane region" description="Helical" evidence="1">
    <location>
        <begin position="21"/>
        <end position="47"/>
    </location>
</feature>
<comment type="caution">
    <text evidence="2">The sequence shown here is derived from an EMBL/GenBank/DDBJ whole genome shotgun (WGS) entry which is preliminary data.</text>
</comment>
<dbReference type="Proteomes" id="UP000807342">
    <property type="component" value="Unassembled WGS sequence"/>
</dbReference>
<protein>
    <submittedName>
        <fullName evidence="2">Uncharacterized protein</fullName>
    </submittedName>
</protein>
<keyword evidence="1" id="KW-0472">Membrane</keyword>
<evidence type="ECO:0000256" key="1">
    <source>
        <dbReference type="SAM" id="Phobius"/>
    </source>
</evidence>
<gene>
    <name evidence="2" type="ORF">P691DRAFT_679575</name>
</gene>
<reference evidence="2" key="1">
    <citation type="submission" date="2020-11" db="EMBL/GenBank/DDBJ databases">
        <authorList>
            <consortium name="DOE Joint Genome Institute"/>
            <person name="Ahrendt S."/>
            <person name="Riley R."/>
            <person name="Andreopoulos W."/>
            <person name="Labutti K."/>
            <person name="Pangilinan J."/>
            <person name="Ruiz-Duenas F.J."/>
            <person name="Barrasa J.M."/>
            <person name="Sanchez-Garcia M."/>
            <person name="Camarero S."/>
            <person name="Miyauchi S."/>
            <person name="Serrano A."/>
            <person name="Linde D."/>
            <person name="Babiker R."/>
            <person name="Drula E."/>
            <person name="Ayuso-Fernandez I."/>
            <person name="Pacheco R."/>
            <person name="Padilla G."/>
            <person name="Ferreira P."/>
            <person name="Barriuso J."/>
            <person name="Kellner H."/>
            <person name="Castanera R."/>
            <person name="Alfaro M."/>
            <person name="Ramirez L."/>
            <person name="Pisabarro A.G."/>
            <person name="Kuo A."/>
            <person name="Tritt A."/>
            <person name="Lipzen A."/>
            <person name="He G."/>
            <person name="Yan M."/>
            <person name="Ng V."/>
            <person name="Cullen D."/>
            <person name="Martin F."/>
            <person name="Rosso M.-N."/>
            <person name="Henrissat B."/>
            <person name="Hibbett D."/>
            <person name="Martinez A.T."/>
            <person name="Grigoriev I.V."/>
        </authorList>
    </citation>
    <scope>NUCLEOTIDE SEQUENCE</scope>
    <source>
        <strain evidence="2">MF-IS2</strain>
    </source>
</reference>
<dbReference type="OrthoDB" id="2947347at2759"/>
<keyword evidence="1" id="KW-1133">Transmembrane helix</keyword>
<keyword evidence="1" id="KW-0812">Transmembrane</keyword>
<feature type="transmembrane region" description="Helical" evidence="1">
    <location>
        <begin position="87"/>
        <end position="109"/>
    </location>
</feature>
<feature type="transmembrane region" description="Helical" evidence="1">
    <location>
        <begin position="53"/>
        <end position="75"/>
    </location>
</feature>
<dbReference type="EMBL" id="MU151477">
    <property type="protein sequence ID" value="KAF9443411.1"/>
    <property type="molecule type" value="Genomic_DNA"/>
</dbReference>